<dbReference type="STRING" id="1302690.BUE76_10415"/>
<dbReference type="EMBL" id="FQUO01000015">
    <property type="protein sequence ID" value="SHF96549.1"/>
    <property type="molecule type" value="Genomic_DNA"/>
</dbReference>
<dbReference type="InterPro" id="IPR022134">
    <property type="entry name" value="DUF3667"/>
</dbReference>
<dbReference type="AlphaFoldDB" id="A0A1M5FYN3"/>
<keyword evidence="1" id="KW-1133">Transmembrane helix</keyword>
<dbReference type="Proteomes" id="UP000184368">
    <property type="component" value="Unassembled WGS sequence"/>
</dbReference>
<feature type="transmembrane region" description="Helical" evidence="1">
    <location>
        <begin position="285"/>
        <end position="307"/>
    </location>
</feature>
<sequence length="348" mass="40762">MNCGTTVAGRYCQQCGQENVVSHMHFFALTQHFVFDIFHFDGKFFDTLRYLLFRPGYVPAQFMAGRRISYLDPVRMYLFTSALFFLFFYTIAKTDNFGQITGQNELSKAERFDFASRYLADGRKTVSDTGLQPLNILIDSNYIVITDFGNNAFVPVDSVYPYQWQQDGKKFAARKVGKDSDLQLESKSEWLEQGLKGKWKKYKSKFDGDTEAMISDFSNKLVHRFPYLLFLSLPFFAAILKLLYRRKKQLFYFDHAVFTLYHYVFSFILLLLVFASYGLEERTGLGIFSWLTTFLVLAWPVHLLFAMKRFYVQGWGRTVTKFVLLNIMGLMVLLLLFLFFLFYSVYTI</sequence>
<evidence type="ECO:0000256" key="1">
    <source>
        <dbReference type="SAM" id="Phobius"/>
    </source>
</evidence>
<dbReference type="RefSeq" id="WP_073045882.1">
    <property type="nucleotide sequence ID" value="NZ_FQUO01000015.1"/>
</dbReference>
<gene>
    <name evidence="2" type="ORF">SAMN05444008_11521</name>
</gene>
<dbReference type="OrthoDB" id="675873at2"/>
<organism evidence="2 3">
    <name type="scientific">Cnuella takakiae</name>
    <dbReference type="NCBI Taxonomy" id="1302690"/>
    <lineage>
        <taxon>Bacteria</taxon>
        <taxon>Pseudomonadati</taxon>
        <taxon>Bacteroidota</taxon>
        <taxon>Chitinophagia</taxon>
        <taxon>Chitinophagales</taxon>
        <taxon>Chitinophagaceae</taxon>
        <taxon>Cnuella</taxon>
    </lineage>
</organism>
<name>A0A1M5FYN3_9BACT</name>
<evidence type="ECO:0000313" key="2">
    <source>
        <dbReference type="EMBL" id="SHF96549.1"/>
    </source>
</evidence>
<protein>
    <recommendedName>
        <fullName evidence="4">DUF3667 domain-containing protein</fullName>
    </recommendedName>
</protein>
<feature type="transmembrane region" description="Helical" evidence="1">
    <location>
        <begin position="225"/>
        <end position="244"/>
    </location>
</feature>
<keyword evidence="3" id="KW-1185">Reference proteome</keyword>
<reference evidence="2 3" key="1">
    <citation type="submission" date="2016-11" db="EMBL/GenBank/DDBJ databases">
        <authorList>
            <person name="Jaros S."/>
            <person name="Januszkiewicz K."/>
            <person name="Wedrychowicz H."/>
        </authorList>
    </citation>
    <scope>NUCLEOTIDE SEQUENCE [LARGE SCALE GENOMIC DNA]</scope>
    <source>
        <strain evidence="2 3">DSM 26897</strain>
    </source>
</reference>
<evidence type="ECO:0000313" key="3">
    <source>
        <dbReference type="Proteomes" id="UP000184368"/>
    </source>
</evidence>
<dbReference type="Pfam" id="PF12412">
    <property type="entry name" value="DUF3667"/>
    <property type="match status" value="1"/>
</dbReference>
<keyword evidence="1" id="KW-0812">Transmembrane</keyword>
<proteinExistence type="predicted"/>
<keyword evidence="1" id="KW-0472">Membrane</keyword>
<feature type="transmembrane region" description="Helical" evidence="1">
    <location>
        <begin position="74"/>
        <end position="92"/>
    </location>
</feature>
<evidence type="ECO:0008006" key="4">
    <source>
        <dbReference type="Google" id="ProtNLM"/>
    </source>
</evidence>
<feature type="transmembrane region" description="Helical" evidence="1">
    <location>
        <begin position="256"/>
        <end position="279"/>
    </location>
</feature>
<accession>A0A1M5FYN3</accession>
<feature type="transmembrane region" description="Helical" evidence="1">
    <location>
        <begin position="319"/>
        <end position="346"/>
    </location>
</feature>